<protein>
    <submittedName>
        <fullName evidence="2">Uncharacterized protein</fullName>
    </submittedName>
</protein>
<sequence length="78" mass="8597">MNIVAAFLPRRESPDLRKLLPGSFTIGPGRIKAAQFPDAVQDPATGQTHQRPDKWRASSKVTIPHSRDHSPQEAQPGM</sequence>
<name>A0ABV3B696_9ACTN</name>
<evidence type="ECO:0000313" key="2">
    <source>
        <dbReference type="EMBL" id="MEU6804973.1"/>
    </source>
</evidence>
<reference evidence="2 3" key="1">
    <citation type="submission" date="2024-06" db="EMBL/GenBank/DDBJ databases">
        <title>The Natural Products Discovery Center: Release of the First 8490 Sequenced Strains for Exploring Actinobacteria Biosynthetic Diversity.</title>
        <authorList>
            <person name="Kalkreuter E."/>
            <person name="Kautsar S.A."/>
            <person name="Yang D."/>
            <person name="Bader C.D."/>
            <person name="Teijaro C.N."/>
            <person name="Fluegel L."/>
            <person name="Davis C.M."/>
            <person name="Simpson J.R."/>
            <person name="Lauterbach L."/>
            <person name="Steele A.D."/>
            <person name="Gui C."/>
            <person name="Meng S."/>
            <person name="Li G."/>
            <person name="Viehrig K."/>
            <person name="Ye F."/>
            <person name="Su P."/>
            <person name="Kiefer A.F."/>
            <person name="Nichols A."/>
            <person name="Cepeda A.J."/>
            <person name="Yan W."/>
            <person name="Fan B."/>
            <person name="Jiang Y."/>
            <person name="Adhikari A."/>
            <person name="Zheng C.-J."/>
            <person name="Schuster L."/>
            <person name="Cowan T.M."/>
            <person name="Smanski M.J."/>
            <person name="Chevrette M.G."/>
            <person name="De Carvalho L.P.S."/>
            <person name="Shen B."/>
        </authorList>
    </citation>
    <scope>NUCLEOTIDE SEQUENCE [LARGE SCALE GENOMIC DNA]</scope>
    <source>
        <strain evidence="2 3">NPDC046851</strain>
    </source>
</reference>
<feature type="region of interest" description="Disordered" evidence="1">
    <location>
        <begin position="37"/>
        <end position="78"/>
    </location>
</feature>
<organism evidence="2 3">
    <name type="scientific">Streptomyces neyagawaensis</name>
    <dbReference type="NCBI Taxonomy" id="42238"/>
    <lineage>
        <taxon>Bacteria</taxon>
        <taxon>Bacillati</taxon>
        <taxon>Actinomycetota</taxon>
        <taxon>Actinomycetes</taxon>
        <taxon>Kitasatosporales</taxon>
        <taxon>Streptomycetaceae</taxon>
        <taxon>Streptomyces</taxon>
    </lineage>
</organism>
<evidence type="ECO:0000256" key="1">
    <source>
        <dbReference type="SAM" id="MobiDB-lite"/>
    </source>
</evidence>
<dbReference type="RefSeq" id="WP_359698948.1">
    <property type="nucleotide sequence ID" value="NZ_JBEYXT010000172.1"/>
</dbReference>
<dbReference type="EMBL" id="JBEYXT010000172">
    <property type="protein sequence ID" value="MEU6804973.1"/>
    <property type="molecule type" value="Genomic_DNA"/>
</dbReference>
<proteinExistence type="predicted"/>
<gene>
    <name evidence="2" type="ORF">ABZ931_28800</name>
</gene>
<dbReference type="Proteomes" id="UP001551189">
    <property type="component" value="Unassembled WGS sequence"/>
</dbReference>
<keyword evidence="3" id="KW-1185">Reference proteome</keyword>
<accession>A0ABV3B696</accession>
<comment type="caution">
    <text evidence="2">The sequence shown here is derived from an EMBL/GenBank/DDBJ whole genome shotgun (WGS) entry which is preliminary data.</text>
</comment>
<evidence type="ECO:0000313" key="3">
    <source>
        <dbReference type="Proteomes" id="UP001551189"/>
    </source>
</evidence>